<evidence type="ECO:0000313" key="1">
    <source>
        <dbReference type="EMBL" id="KKN47086.1"/>
    </source>
</evidence>
<name>A0A0F9TDM1_9ZZZZ</name>
<protein>
    <submittedName>
        <fullName evidence="1">Uncharacterized protein</fullName>
    </submittedName>
</protein>
<proteinExistence type="predicted"/>
<dbReference type="AlphaFoldDB" id="A0A0F9TDM1"/>
<organism evidence="1">
    <name type="scientific">marine sediment metagenome</name>
    <dbReference type="NCBI Taxonomy" id="412755"/>
    <lineage>
        <taxon>unclassified sequences</taxon>
        <taxon>metagenomes</taxon>
        <taxon>ecological metagenomes</taxon>
    </lineage>
</organism>
<dbReference type="EMBL" id="LAZR01001296">
    <property type="protein sequence ID" value="KKN47086.1"/>
    <property type="molecule type" value="Genomic_DNA"/>
</dbReference>
<accession>A0A0F9TDM1</accession>
<comment type="caution">
    <text evidence="1">The sequence shown here is derived from an EMBL/GenBank/DDBJ whole genome shotgun (WGS) entry which is preliminary data.</text>
</comment>
<sequence length="240" mass="28619">MKSLAYLDFKEILKSIVNDQPKLIYYICHRIDSKEYPNEPLIDEEQDCKILAERHGLMEFKSRSERTTHGVTRESCYFTRTGRNVAIELCEKGICDEIIRLIDQLKKERMKKNESTHISKETFAQEFIKYFTFDEDPTKIIENKINEIKENFNVSLPDNNHEIPINGNLIKIKLYVKNNTLYFDFVISCTCLKGRKTIIQNIVDYEFKKNHFELYYPHIVNCNYCQKIFVISHHLIYILR</sequence>
<reference evidence="1" key="1">
    <citation type="journal article" date="2015" name="Nature">
        <title>Complex archaea that bridge the gap between prokaryotes and eukaryotes.</title>
        <authorList>
            <person name="Spang A."/>
            <person name="Saw J.H."/>
            <person name="Jorgensen S.L."/>
            <person name="Zaremba-Niedzwiedzka K."/>
            <person name="Martijn J."/>
            <person name="Lind A.E."/>
            <person name="van Eijk R."/>
            <person name="Schleper C."/>
            <person name="Guy L."/>
            <person name="Ettema T.J."/>
        </authorList>
    </citation>
    <scope>NUCLEOTIDE SEQUENCE</scope>
</reference>
<gene>
    <name evidence="1" type="ORF">LCGC14_0666520</name>
</gene>